<comment type="caution">
    <text evidence="2">The sequence shown here is derived from an EMBL/GenBank/DDBJ whole genome shotgun (WGS) entry which is preliminary data.</text>
</comment>
<dbReference type="GO" id="GO:0003676">
    <property type="term" value="F:nucleic acid binding"/>
    <property type="evidence" value="ECO:0007669"/>
    <property type="project" value="InterPro"/>
</dbReference>
<dbReference type="Proteomes" id="UP000436088">
    <property type="component" value="Unassembled WGS sequence"/>
</dbReference>
<dbReference type="PANTHER" id="PTHR47723:SF13">
    <property type="entry name" value="PUTATIVE-RELATED"/>
    <property type="match status" value="1"/>
</dbReference>
<dbReference type="InterPro" id="IPR002156">
    <property type="entry name" value="RNaseH_domain"/>
</dbReference>
<keyword evidence="3" id="KW-1185">Reference proteome</keyword>
<reference evidence="2" key="1">
    <citation type="submission" date="2019-09" db="EMBL/GenBank/DDBJ databases">
        <title>Draft genome information of white flower Hibiscus syriacus.</title>
        <authorList>
            <person name="Kim Y.-M."/>
        </authorList>
    </citation>
    <scope>NUCLEOTIDE SEQUENCE [LARGE SCALE GENOMIC DNA]</scope>
    <source>
        <strain evidence="2">YM2019G1</strain>
    </source>
</reference>
<gene>
    <name evidence="2" type="ORF">F3Y22_tig00111402pilonHSYRG01043</name>
</gene>
<organism evidence="2 3">
    <name type="scientific">Hibiscus syriacus</name>
    <name type="common">Rose of Sharon</name>
    <dbReference type="NCBI Taxonomy" id="106335"/>
    <lineage>
        <taxon>Eukaryota</taxon>
        <taxon>Viridiplantae</taxon>
        <taxon>Streptophyta</taxon>
        <taxon>Embryophyta</taxon>
        <taxon>Tracheophyta</taxon>
        <taxon>Spermatophyta</taxon>
        <taxon>Magnoliopsida</taxon>
        <taxon>eudicotyledons</taxon>
        <taxon>Gunneridae</taxon>
        <taxon>Pentapetalae</taxon>
        <taxon>rosids</taxon>
        <taxon>malvids</taxon>
        <taxon>Malvales</taxon>
        <taxon>Malvaceae</taxon>
        <taxon>Malvoideae</taxon>
        <taxon>Hibiscus</taxon>
    </lineage>
</organism>
<dbReference type="PANTHER" id="PTHR47723">
    <property type="entry name" value="OS05G0353850 PROTEIN"/>
    <property type="match status" value="1"/>
</dbReference>
<accession>A0A6A2YA23</accession>
<dbReference type="CDD" id="cd06222">
    <property type="entry name" value="RNase_H_like"/>
    <property type="match status" value="1"/>
</dbReference>
<dbReference type="AlphaFoldDB" id="A0A6A2YA23"/>
<dbReference type="Pfam" id="PF13456">
    <property type="entry name" value="RVT_3"/>
    <property type="match status" value="1"/>
</dbReference>
<name>A0A6A2YA23_HIBSY</name>
<dbReference type="InterPro" id="IPR044730">
    <property type="entry name" value="RNase_H-like_dom_plant"/>
</dbReference>
<sequence length="166" mass="18599">MAKEMRELIIFYRSLLWANTYWSGAPKDLLRPPVFQIQWEPPPIGCFCLNTDRAVNMRHDSSAGGLIRSHDGGFITGFSRKLGTFTGNSSEAFELVTSASADNPLGLVRSIFDLLDKDWQVDFKLIWREANMAAYFLAKLHGGTDGDLHVFDSIPPAMSDLLARDM</sequence>
<evidence type="ECO:0000313" key="3">
    <source>
        <dbReference type="Proteomes" id="UP000436088"/>
    </source>
</evidence>
<evidence type="ECO:0000259" key="1">
    <source>
        <dbReference type="Pfam" id="PF13456"/>
    </source>
</evidence>
<protein>
    <recommendedName>
        <fullName evidence="1">RNase H type-1 domain-containing protein</fullName>
    </recommendedName>
</protein>
<feature type="domain" description="RNase H type-1" evidence="1">
    <location>
        <begin position="85"/>
        <end position="140"/>
    </location>
</feature>
<proteinExistence type="predicted"/>
<dbReference type="GO" id="GO:0004523">
    <property type="term" value="F:RNA-DNA hybrid ribonuclease activity"/>
    <property type="evidence" value="ECO:0007669"/>
    <property type="project" value="InterPro"/>
</dbReference>
<dbReference type="EMBL" id="VEPZ02001331">
    <property type="protein sequence ID" value="KAE8679235.1"/>
    <property type="molecule type" value="Genomic_DNA"/>
</dbReference>
<dbReference type="InterPro" id="IPR053151">
    <property type="entry name" value="RNase_H-like"/>
</dbReference>
<evidence type="ECO:0000313" key="2">
    <source>
        <dbReference type="EMBL" id="KAE8679235.1"/>
    </source>
</evidence>